<organism evidence="2 3">
    <name type="scientific">Mytilus edulis</name>
    <name type="common">Blue mussel</name>
    <dbReference type="NCBI Taxonomy" id="6550"/>
    <lineage>
        <taxon>Eukaryota</taxon>
        <taxon>Metazoa</taxon>
        <taxon>Spiralia</taxon>
        <taxon>Lophotrochozoa</taxon>
        <taxon>Mollusca</taxon>
        <taxon>Bivalvia</taxon>
        <taxon>Autobranchia</taxon>
        <taxon>Pteriomorphia</taxon>
        <taxon>Mytilida</taxon>
        <taxon>Mytiloidea</taxon>
        <taxon>Mytilidae</taxon>
        <taxon>Mytilinae</taxon>
        <taxon>Mytilus</taxon>
    </lineage>
</organism>
<proteinExistence type="predicted"/>
<name>A0A8S3S981_MYTED</name>
<feature type="compositionally biased region" description="Polar residues" evidence="1">
    <location>
        <begin position="195"/>
        <end position="214"/>
    </location>
</feature>
<dbReference type="OrthoDB" id="10283437at2759"/>
<feature type="region of interest" description="Disordered" evidence="1">
    <location>
        <begin position="194"/>
        <end position="214"/>
    </location>
</feature>
<feature type="region of interest" description="Disordered" evidence="1">
    <location>
        <begin position="39"/>
        <end position="75"/>
    </location>
</feature>
<dbReference type="Proteomes" id="UP000683360">
    <property type="component" value="Unassembled WGS sequence"/>
</dbReference>
<gene>
    <name evidence="2" type="ORF">MEDL_31452</name>
</gene>
<evidence type="ECO:0000313" key="3">
    <source>
        <dbReference type="Proteomes" id="UP000683360"/>
    </source>
</evidence>
<protein>
    <submittedName>
        <fullName evidence="2">Uncharacterized protein</fullName>
    </submittedName>
</protein>
<sequence>MKRKSGKYEQSKNEGYLGVMCCTSGNVQEPSCLRTVEHSDIKEVGQNNNNNSADHKDEERRKSMSISKDESRQSNVSLIKRVQPTKDIFQTSETIEEHPGNLENVLNDTDYVSRNIKKKKKKTTKIRSKEENDFEHAKFAEILIKRLEDVLAKQNTNQDPGSKEKQTADIDRTVTKDSKEGLILKRNDSVKEVRNASSTNKRNTHVQFNNGKTTYSIGKDTYKESNARKADEKRRIQKSPNVLHVKDRSFQNKIQIHRQIKPKITYEDCIVFGGHEELQKPSHIQSNKYFIIKYDSDHEEVEARSQNFSRYNPFLDNVNEMKNGKFYRANATKQCHAIPKRTGRMFRIAN</sequence>
<dbReference type="EMBL" id="CAJPWZ010001576">
    <property type="protein sequence ID" value="CAG2217824.1"/>
    <property type="molecule type" value="Genomic_DNA"/>
</dbReference>
<feature type="region of interest" description="Disordered" evidence="1">
    <location>
        <begin position="154"/>
        <end position="174"/>
    </location>
</feature>
<dbReference type="AlphaFoldDB" id="A0A8S3S981"/>
<feature type="compositionally biased region" description="Basic and acidic residues" evidence="1">
    <location>
        <begin position="53"/>
        <end position="72"/>
    </location>
</feature>
<evidence type="ECO:0000313" key="2">
    <source>
        <dbReference type="EMBL" id="CAG2217824.1"/>
    </source>
</evidence>
<comment type="caution">
    <text evidence="2">The sequence shown here is derived from an EMBL/GenBank/DDBJ whole genome shotgun (WGS) entry which is preliminary data.</text>
</comment>
<keyword evidence="3" id="KW-1185">Reference proteome</keyword>
<evidence type="ECO:0000256" key="1">
    <source>
        <dbReference type="SAM" id="MobiDB-lite"/>
    </source>
</evidence>
<feature type="compositionally biased region" description="Basic and acidic residues" evidence="1">
    <location>
        <begin position="161"/>
        <end position="174"/>
    </location>
</feature>
<reference evidence="2" key="1">
    <citation type="submission" date="2021-03" db="EMBL/GenBank/DDBJ databases">
        <authorList>
            <person name="Bekaert M."/>
        </authorList>
    </citation>
    <scope>NUCLEOTIDE SEQUENCE</scope>
</reference>
<accession>A0A8S3S981</accession>